<gene>
    <name evidence="1" type="ORF">BDA99DRAFT_441117</name>
</gene>
<accession>A0AAD5K6P3</accession>
<reference evidence="1" key="2">
    <citation type="submission" date="2023-02" db="EMBL/GenBank/DDBJ databases">
        <authorList>
            <consortium name="DOE Joint Genome Institute"/>
            <person name="Mondo S.J."/>
            <person name="Chang Y."/>
            <person name="Wang Y."/>
            <person name="Ahrendt S."/>
            <person name="Andreopoulos W."/>
            <person name="Barry K."/>
            <person name="Beard J."/>
            <person name="Benny G.L."/>
            <person name="Blankenship S."/>
            <person name="Bonito G."/>
            <person name="Cuomo C."/>
            <person name="Desiro A."/>
            <person name="Gervers K.A."/>
            <person name="Hundley H."/>
            <person name="Kuo A."/>
            <person name="LaButti K."/>
            <person name="Lang B.F."/>
            <person name="Lipzen A."/>
            <person name="O'Donnell K."/>
            <person name="Pangilinan J."/>
            <person name="Reynolds N."/>
            <person name="Sandor L."/>
            <person name="Smith M.W."/>
            <person name="Tsang A."/>
            <person name="Grigoriev I.V."/>
            <person name="Stajich J.E."/>
            <person name="Spatafora J.W."/>
        </authorList>
    </citation>
    <scope>NUCLEOTIDE SEQUENCE</scope>
    <source>
        <strain evidence="1">RSA 2281</strain>
    </source>
</reference>
<evidence type="ECO:0000313" key="1">
    <source>
        <dbReference type="EMBL" id="KAI9258008.1"/>
    </source>
</evidence>
<sequence>MDKEKLTPLYKKDFSVKTWETLEPGEHRYPFALKFPNVNFPPSVDDPTGFSIHYIWSAHLDGAGFQPGLRSREHVLPYRPIICAPPSQEWTVSETLYKSEKTPMARVTALLPQHVFCPECIPSDMIVVDAMLSLKKHYEGKVTSQQGTAYKTATRSILRSSLSVTGNDGTLSIPIQFQMPTRLVSPSFASKNIRVYYSLTFHIQCEYVGRSGGLITTMKRPSSWTGQFSIPIAIANLPNDHLLRIPELTSIHSYSNSNEPPVFFDPSLEEPPLPNHHFFPSPRASQDFSTAAGGQGGGEAAFMMMNTPPPQSPPNYFSLPSMPSIRRERVEKVSFTSRLIKAGFAPEYGDAVTYMADVFDDEW</sequence>
<dbReference type="EMBL" id="JAIXMP010000019">
    <property type="protein sequence ID" value="KAI9258008.1"/>
    <property type="molecule type" value="Genomic_DNA"/>
</dbReference>
<proteinExistence type="predicted"/>
<evidence type="ECO:0000313" key="2">
    <source>
        <dbReference type="Proteomes" id="UP001209540"/>
    </source>
</evidence>
<comment type="caution">
    <text evidence="1">The sequence shown here is derived from an EMBL/GenBank/DDBJ whole genome shotgun (WGS) entry which is preliminary data.</text>
</comment>
<dbReference type="Gene3D" id="2.60.40.640">
    <property type="match status" value="1"/>
</dbReference>
<dbReference type="InterPro" id="IPR014752">
    <property type="entry name" value="Arrestin-like_C"/>
</dbReference>
<name>A0AAD5K6P3_9FUNG</name>
<reference evidence="1" key="1">
    <citation type="journal article" date="2022" name="IScience">
        <title>Evolution of zygomycete secretomes and the origins of terrestrial fungal ecologies.</title>
        <authorList>
            <person name="Chang Y."/>
            <person name="Wang Y."/>
            <person name="Mondo S."/>
            <person name="Ahrendt S."/>
            <person name="Andreopoulos W."/>
            <person name="Barry K."/>
            <person name="Beard J."/>
            <person name="Benny G.L."/>
            <person name="Blankenship S."/>
            <person name="Bonito G."/>
            <person name="Cuomo C."/>
            <person name="Desiro A."/>
            <person name="Gervers K.A."/>
            <person name="Hundley H."/>
            <person name="Kuo A."/>
            <person name="LaButti K."/>
            <person name="Lang B.F."/>
            <person name="Lipzen A."/>
            <person name="O'Donnell K."/>
            <person name="Pangilinan J."/>
            <person name="Reynolds N."/>
            <person name="Sandor L."/>
            <person name="Smith M.E."/>
            <person name="Tsang A."/>
            <person name="Grigoriev I.V."/>
            <person name="Stajich J.E."/>
            <person name="Spatafora J.W."/>
        </authorList>
    </citation>
    <scope>NUCLEOTIDE SEQUENCE</scope>
    <source>
        <strain evidence="1">RSA 2281</strain>
    </source>
</reference>
<protein>
    <submittedName>
        <fullName evidence="1">Uncharacterized protein</fullName>
    </submittedName>
</protein>
<organism evidence="1 2">
    <name type="scientific">Phascolomyces articulosus</name>
    <dbReference type="NCBI Taxonomy" id="60185"/>
    <lineage>
        <taxon>Eukaryota</taxon>
        <taxon>Fungi</taxon>
        <taxon>Fungi incertae sedis</taxon>
        <taxon>Mucoromycota</taxon>
        <taxon>Mucoromycotina</taxon>
        <taxon>Mucoromycetes</taxon>
        <taxon>Mucorales</taxon>
        <taxon>Lichtheimiaceae</taxon>
        <taxon>Phascolomyces</taxon>
    </lineage>
</organism>
<keyword evidence="2" id="KW-1185">Reference proteome</keyword>
<dbReference type="AlphaFoldDB" id="A0AAD5K6P3"/>
<dbReference type="Proteomes" id="UP001209540">
    <property type="component" value="Unassembled WGS sequence"/>
</dbReference>